<dbReference type="EMBL" id="BMHY01000005">
    <property type="protein sequence ID" value="GGG71628.1"/>
    <property type="molecule type" value="Genomic_DNA"/>
</dbReference>
<evidence type="ECO:0000313" key="2">
    <source>
        <dbReference type="EMBL" id="GGG71628.1"/>
    </source>
</evidence>
<accession>A0A917M1M7</accession>
<dbReference type="GO" id="GO:0016020">
    <property type="term" value="C:membrane"/>
    <property type="evidence" value="ECO:0007669"/>
    <property type="project" value="InterPro"/>
</dbReference>
<dbReference type="InterPro" id="IPR018604">
    <property type="entry name" value="YycI-like"/>
</dbReference>
<gene>
    <name evidence="2" type="ORF">GCM10010918_29020</name>
</gene>
<organism evidence="2 3">
    <name type="scientific">Paenibacillus radicis</name>
    <name type="common">ex Gao et al. 2016</name>
    <dbReference type="NCBI Taxonomy" id="1737354"/>
    <lineage>
        <taxon>Bacteria</taxon>
        <taxon>Bacillati</taxon>
        <taxon>Bacillota</taxon>
        <taxon>Bacilli</taxon>
        <taxon>Bacillales</taxon>
        <taxon>Paenibacillaceae</taxon>
        <taxon>Paenibacillus</taxon>
    </lineage>
</organism>
<dbReference type="Gene3D" id="2.40.128.690">
    <property type="entry name" value="YycH protein, domain 3-like"/>
    <property type="match status" value="1"/>
</dbReference>
<name>A0A917M1M7_9BACL</name>
<proteinExistence type="predicted"/>
<dbReference type="AlphaFoldDB" id="A0A917M1M7"/>
<dbReference type="Pfam" id="PF09648">
    <property type="entry name" value="YycI"/>
    <property type="match status" value="1"/>
</dbReference>
<sequence>MDWGRAKSVLIISFLLLNILLGYQLWGDIREQLNANKNTAELPQETVAIMKQKRIELDATLPLETPKLRDLTYSLTNGGPEAQKEVKLAQPVDSKIIFSPSELQKTLGHIIPDLDQYRFDITMSTDKVWMLYRVADNRPMFDVKLELFYSNQKITSYKQVRVDVLGPGETKEQTVLPASKAVAPFIERNLPDGSIIRDIQLGYHGQTFDTETQVSAPYWRVLMDDGIVYYIHAISGEVAQDKEQQQLDK</sequence>
<feature type="domain" description="Regulatory protein YycH-like" evidence="1">
    <location>
        <begin position="75"/>
        <end position="225"/>
    </location>
</feature>
<evidence type="ECO:0000313" key="3">
    <source>
        <dbReference type="Proteomes" id="UP000600247"/>
    </source>
</evidence>
<protein>
    <recommendedName>
        <fullName evidence="1">Regulatory protein YycH-like domain-containing protein</fullName>
    </recommendedName>
</protein>
<reference evidence="2 3" key="1">
    <citation type="journal article" date="2014" name="Int. J. Syst. Evol. Microbiol.">
        <title>Complete genome sequence of Corynebacterium casei LMG S-19264T (=DSM 44701T), isolated from a smear-ripened cheese.</title>
        <authorList>
            <consortium name="US DOE Joint Genome Institute (JGI-PGF)"/>
            <person name="Walter F."/>
            <person name="Albersmeier A."/>
            <person name="Kalinowski J."/>
            <person name="Ruckert C."/>
        </authorList>
    </citation>
    <scope>NUCLEOTIDE SEQUENCE [LARGE SCALE GENOMIC DNA]</scope>
    <source>
        <strain evidence="2 3">CGMCC 1.15286</strain>
    </source>
</reference>
<dbReference type="RefSeq" id="WP_188889919.1">
    <property type="nucleotide sequence ID" value="NZ_BMHY01000005.1"/>
</dbReference>
<comment type="caution">
    <text evidence="2">The sequence shown here is derived from an EMBL/GenBank/DDBJ whole genome shotgun (WGS) entry which is preliminary data.</text>
</comment>
<keyword evidence="3" id="KW-1185">Reference proteome</keyword>
<evidence type="ECO:0000259" key="1">
    <source>
        <dbReference type="Pfam" id="PF09648"/>
    </source>
</evidence>
<dbReference type="Proteomes" id="UP000600247">
    <property type="component" value="Unassembled WGS sequence"/>
</dbReference>